<evidence type="ECO:0000256" key="6">
    <source>
        <dbReference type="ARBA" id="ARBA00023098"/>
    </source>
</evidence>
<evidence type="ECO:0000256" key="2">
    <source>
        <dbReference type="ARBA" id="ARBA00008664"/>
    </source>
</evidence>
<dbReference type="GO" id="GO:0004630">
    <property type="term" value="F:phospholipase D activity"/>
    <property type="evidence" value="ECO:0007669"/>
    <property type="project" value="UniProtKB-EC"/>
</dbReference>
<feature type="domain" description="PLD phosphodiesterase" evidence="8">
    <location>
        <begin position="384"/>
        <end position="411"/>
    </location>
</feature>
<feature type="chain" id="PRO_5002545199" description="phospholipase D" evidence="7">
    <location>
        <begin position="20"/>
        <end position="474"/>
    </location>
</feature>
<gene>
    <name evidence="9" type="ORF">TE42_01235</name>
</gene>
<keyword evidence="7" id="KW-0732">Signal</keyword>
<evidence type="ECO:0000313" key="9">
    <source>
        <dbReference type="EMBL" id="KKZ13265.1"/>
    </source>
</evidence>
<comment type="catalytic activity">
    <reaction evidence="1">
        <text>a 1,2-diacyl-sn-glycero-3-phosphocholine + H2O = a 1,2-diacyl-sn-glycero-3-phosphate + choline + H(+)</text>
        <dbReference type="Rhea" id="RHEA:14445"/>
        <dbReference type="ChEBI" id="CHEBI:15354"/>
        <dbReference type="ChEBI" id="CHEBI:15377"/>
        <dbReference type="ChEBI" id="CHEBI:15378"/>
        <dbReference type="ChEBI" id="CHEBI:57643"/>
        <dbReference type="ChEBI" id="CHEBI:58608"/>
        <dbReference type="EC" id="3.1.4.4"/>
    </reaction>
</comment>
<dbReference type="EC" id="3.1.4.4" evidence="3"/>
<protein>
    <recommendedName>
        <fullName evidence="3">phospholipase D</fullName>
        <ecNumber evidence="3">3.1.4.4</ecNumber>
    </recommendedName>
</protein>
<comment type="similarity">
    <text evidence="2">Belongs to the phospholipase D family.</text>
</comment>
<feature type="domain" description="PLD phosphodiesterase" evidence="8">
    <location>
        <begin position="181"/>
        <end position="208"/>
    </location>
</feature>
<dbReference type="CDD" id="cd09173">
    <property type="entry name" value="PLDc_Nuc_like_unchar1_2"/>
    <property type="match status" value="1"/>
</dbReference>
<dbReference type="PATRIC" id="fig|1604020.3.peg.1096"/>
<keyword evidence="4" id="KW-0378">Hydrolase</keyword>
<dbReference type="SUPFAM" id="SSF56024">
    <property type="entry name" value="Phospholipase D/nuclease"/>
    <property type="match status" value="2"/>
</dbReference>
<dbReference type="PROSITE" id="PS50035">
    <property type="entry name" value="PLD"/>
    <property type="match status" value="2"/>
</dbReference>
<evidence type="ECO:0000256" key="1">
    <source>
        <dbReference type="ARBA" id="ARBA00000798"/>
    </source>
</evidence>
<dbReference type="SMART" id="SM00155">
    <property type="entry name" value="PLDc"/>
    <property type="match status" value="2"/>
</dbReference>
<dbReference type="Gene3D" id="3.30.870.10">
    <property type="entry name" value="Endonuclease Chain A"/>
    <property type="match status" value="2"/>
</dbReference>
<dbReference type="GO" id="GO:0016891">
    <property type="term" value="F:RNA endonuclease activity producing 5'-phosphomonoesters, hydrolytic mechanism"/>
    <property type="evidence" value="ECO:0007669"/>
    <property type="project" value="TreeGrafter"/>
</dbReference>
<name>A0A0G2HMP3_9SYNE</name>
<keyword evidence="5" id="KW-0442">Lipid degradation</keyword>
<sequence length="474" mass="51201">MSISLFVAAPLALLLASCAATSTFVGQQQAAGPAAAADGISVYFNQRRQARYRSPLTDTLRQGDDLEQVVLDAVAGARSSVSLAVQELTLPRIAQALVERHRAGVHVRVVLENSYSTPWSRQHPSELDDHARHRWQRLHDLSDGDQDGTVTQAERRAGDAVALLLEGGVPLLDDTADGSAGSGLMHHKFLVVDGREVVTGSANFTSSGIHGDAGAPSSRGNANHMVRIHSTALAGLFEEEFSRLWGDGPGGREDGRFGLGKGGGGSVRLRQGDGRLEVLFAPHPRKDGNNGLAFIEQVLAMARTQVDMALFVFSDQGIADRLETLAQRGVNIRLLVDPGFATRSYSELLDLAGVVRPDRRCRVEAGNKPWPPGLAEVGIPQLPRGDKLHHKFAVVDNTTVITGSFNWSPSAAHQNDETLLVIKHPKLAAAFDREFSRLWQNAELGITPRLQSQLERDRLRCPETVNLAPPSALL</sequence>
<evidence type="ECO:0000313" key="10">
    <source>
        <dbReference type="Proteomes" id="UP000035067"/>
    </source>
</evidence>
<dbReference type="AlphaFoldDB" id="A0A0G2HMP3"/>
<dbReference type="InterPro" id="IPR001736">
    <property type="entry name" value="PLipase_D/transphosphatidylase"/>
</dbReference>
<dbReference type="PANTHER" id="PTHR43856:SF1">
    <property type="entry name" value="MITOCHONDRIAL CARDIOLIPIN HYDROLASE"/>
    <property type="match status" value="1"/>
</dbReference>
<dbReference type="Proteomes" id="UP000035067">
    <property type="component" value="Unassembled WGS sequence"/>
</dbReference>
<dbReference type="EMBL" id="JXQG01000003">
    <property type="protein sequence ID" value="KKZ13265.1"/>
    <property type="molecule type" value="Genomic_DNA"/>
</dbReference>
<dbReference type="GO" id="GO:0016042">
    <property type="term" value="P:lipid catabolic process"/>
    <property type="evidence" value="ECO:0007669"/>
    <property type="project" value="UniProtKB-KW"/>
</dbReference>
<comment type="caution">
    <text evidence="9">The sequence shown here is derived from an EMBL/GenBank/DDBJ whole genome shotgun (WGS) entry which is preliminary data.</text>
</comment>
<evidence type="ECO:0000256" key="7">
    <source>
        <dbReference type="SAM" id="SignalP"/>
    </source>
</evidence>
<proteinExistence type="inferred from homology"/>
<accession>A0A0G2HMP3</accession>
<dbReference type="Pfam" id="PF13091">
    <property type="entry name" value="PLDc_2"/>
    <property type="match status" value="2"/>
</dbReference>
<evidence type="ECO:0000256" key="5">
    <source>
        <dbReference type="ARBA" id="ARBA00022963"/>
    </source>
</evidence>
<evidence type="ECO:0000256" key="4">
    <source>
        <dbReference type="ARBA" id="ARBA00022801"/>
    </source>
</evidence>
<evidence type="ECO:0000256" key="3">
    <source>
        <dbReference type="ARBA" id="ARBA00012027"/>
    </source>
</evidence>
<reference evidence="9 10" key="1">
    <citation type="submission" date="2015-01" db="EMBL/GenBank/DDBJ databases">
        <title>Lifestyle Evolution in Cyanobacterial Symbionts of Sponges.</title>
        <authorList>
            <person name="Burgsdorf I."/>
            <person name="Slaby B.M."/>
            <person name="Handley K.M."/>
            <person name="Haber M."/>
            <person name="Blom J."/>
            <person name="Marshall C.W."/>
            <person name="Gilbert J.A."/>
            <person name="Hentschel U."/>
            <person name="Steindler L."/>
        </authorList>
    </citation>
    <scope>NUCLEOTIDE SEQUENCE [LARGE SCALE GENOMIC DNA]</scope>
    <source>
        <strain evidence="9">SP3</strain>
    </source>
</reference>
<organism evidence="9 10">
    <name type="scientific">Candidatus Synechococcus spongiarum SP3</name>
    <dbReference type="NCBI Taxonomy" id="1604020"/>
    <lineage>
        <taxon>Bacteria</taxon>
        <taxon>Bacillati</taxon>
        <taxon>Cyanobacteriota</taxon>
        <taxon>Cyanophyceae</taxon>
        <taxon>Synechococcales</taxon>
        <taxon>Synechococcaceae</taxon>
        <taxon>Synechococcus</taxon>
    </lineage>
</organism>
<keyword evidence="6" id="KW-0443">Lipid metabolism</keyword>
<dbReference type="InterPro" id="IPR025202">
    <property type="entry name" value="PLD-like_dom"/>
</dbReference>
<feature type="signal peptide" evidence="7">
    <location>
        <begin position="1"/>
        <end position="19"/>
    </location>
</feature>
<evidence type="ECO:0000259" key="8">
    <source>
        <dbReference type="PROSITE" id="PS50035"/>
    </source>
</evidence>
<dbReference type="PANTHER" id="PTHR43856">
    <property type="entry name" value="CARDIOLIPIN HYDROLASE"/>
    <property type="match status" value="1"/>
</dbReference>
<dbReference type="GO" id="GO:0006793">
    <property type="term" value="P:phosphorus metabolic process"/>
    <property type="evidence" value="ECO:0007669"/>
    <property type="project" value="UniProtKB-ARBA"/>
</dbReference>
<dbReference type="InterPro" id="IPR051406">
    <property type="entry name" value="PLD_domain"/>
</dbReference>
<dbReference type="CDD" id="cd09116">
    <property type="entry name" value="PLDc_Nuc_like"/>
    <property type="match status" value="1"/>
</dbReference>